<feature type="transmembrane region" description="Helical" evidence="7">
    <location>
        <begin position="1537"/>
        <end position="1563"/>
    </location>
</feature>
<evidence type="ECO:0000256" key="3">
    <source>
        <dbReference type="ARBA" id="ARBA00022692"/>
    </source>
</evidence>
<sequence length="1575" mass="182060">MFRNLIKNVYRYLLKSKASFIGLCLLLFVSIFSFSMLTNLSKTLTRSYTNLVNRQKLHDITVNESYIEDQKDIKQAQFNKLLEELKVFYAQKGLNFDWTRSNSLIVNSTKDDITYKIVQYSTSKTINTFDKQTSERLIKNSFSDIDLYGILNNAKVDVIDLIKTKTLNASFVINNLKELDNKQKSNLVKLAKVDNYDVSISQQARLYLLKNIVYGAWPSKTNNLYKKFKKAYEYSLEDKNYDPLIGNIKLNNKANFDILEAKEISTQFILMLYPSKKGISINGNVNTIVKGHRITFSFEPAGIPIPVYFDVKSAYALVGLGAFLSNHNKQKYPMYLWQKALVDHEEQQSFEKWFNSLDEKYIIHIDNTPYLILDSGITPDFMYPIISFTSVIPNPKKEGLVYVNLNGYARIYDAFRSNPIENNLQIRITNQKHQSVDISILKKIVKNLNDQIKKDAIMNWPTSLDAAYLKDDTNNHITPSPLRLVFINKITNTIQTFSVLITLFILILTIFVIVIIINRFLAQNKINIGISIANGVPRWKIILSFAFIGLIPCVIGGLCGYLTAYFTQNLAINIFSGYWLIPTVLENFNFGALITVIIFPFLLFFILIVGLGYWSIRKPPIDLMRGTETFKISKIVYVIKFPFKYISGFNKYLITLSFSSITRIIIFSIMIALSFGSIMFLTGTRGKIKQTIDATLQTKKYRYGIDLITPTDQGGQYISLSTNQIGSTLNDNDNHELTQKYESSDYKDFINSPLFKNLQNLKLIGAKDDQRRIYDLNYIANAFQVKQFLDFNFGIGDVNSGSSSNPWSITKSLIPENNLQILNETYKKWCSKLINDHSIFSKQLIEKGVNELAYDILNIRNSYDPNEYFNYFTFKSIVDTYLKRFNKSFLDQHVTYEILVRVHNNLFNYKNIYGKLVFKNNQWIINFKDNNFPIDDQNFVSAIYYKKPNEQNYDLKKYIFKNDDLIYDEVYFERNSKQNYHKLTYQTFSSYFRARFLKFDPEGDFDYYLPLKYFNATIVRKELLENAINNEILFKNDENKIIKKINFKSDNDIVVTKINDLTYQVKNIINQQIYLYSPKPIKRSYRIDPAKATNAIKTGLSIKLDNDFINLVLLTHPSINPSYADVWSGITFNMVGFDYLTKNDKTQLNEFDEPYIWIDAQINKINNQKYEEAKNPKIIGIIKNSKLVHLLSNKKQINNLLFNKNDEQVAIINRVAAKYYNLKIGDHFSFVANNQTNRYTKDYIKKQITLKVVGIIDTYQGIEIYTGIKNAAEILGMHSSPYADKSLYDEYDGAFNGIFTNKNNPAMLTRIISIYSPSGLYPISETWKKDAPTINLIKNILSDKYTTYELNNKWDPKSLVLNSRLSLTKALGYKNFDELKLDARNIYDDNHNYLGLRDEQAQAEWVIDKLISIYGRDTYSSTLNNVEVVDVLFAVLETASKTIQTVEIVVIFLILFIIILVLVLISINSLSDTLKVAKLLKNIGYSDLKNAKLFLMAFLPSLIIGSIISIPLVIVVMQVFSEIIFNSLNVLLTTSFIWWHFLIILLIVAIIFLLMWAIAIWILRRSNIADASKRN</sequence>
<feature type="transmembrane region" description="Helical" evidence="7">
    <location>
        <begin position="497"/>
        <end position="521"/>
    </location>
</feature>
<feature type="transmembrane region" description="Helical" evidence="7">
    <location>
        <begin position="588"/>
        <end position="616"/>
    </location>
</feature>
<feature type="transmembrane region" description="Helical" evidence="7">
    <location>
        <begin position="542"/>
        <end position="568"/>
    </location>
</feature>
<name>A0AAC9T149_UREPR</name>
<reference evidence="9 10" key="1">
    <citation type="submission" date="2017-06" db="EMBL/GenBank/DDBJ databases">
        <title>Genome Sequencing and Comparative Genomics Analysis of Five Ureaplasma Urealyticums with Different Drug Resistance.</title>
        <authorList>
            <person name="Ma L."/>
            <person name="Jia T."/>
        </authorList>
    </citation>
    <scope>NUCLEOTIDE SEQUENCE [LARGE SCALE GENOMIC DNA]</scope>
    <source>
        <strain evidence="10">hebnu uu3</strain>
    </source>
</reference>
<dbReference type="RefSeq" id="WP_010891731.1">
    <property type="nucleotide sequence ID" value="NZ_CAMQQM010000014.1"/>
</dbReference>
<dbReference type="InterPro" id="IPR003838">
    <property type="entry name" value="ABC3_permease_C"/>
</dbReference>
<organism evidence="9 10">
    <name type="scientific">Ureaplasma parvum</name>
    <name type="common">Ureaplasma urealyticum biotype 1</name>
    <dbReference type="NCBI Taxonomy" id="134821"/>
    <lineage>
        <taxon>Bacteria</taxon>
        <taxon>Bacillati</taxon>
        <taxon>Mycoplasmatota</taxon>
        <taxon>Mycoplasmoidales</taxon>
        <taxon>Mycoplasmoidaceae</taxon>
        <taxon>Ureaplasma</taxon>
    </lineage>
</organism>
<dbReference type="EMBL" id="CP021991">
    <property type="protein sequence ID" value="ASD30181.1"/>
    <property type="molecule type" value="Genomic_DNA"/>
</dbReference>
<keyword evidence="5 7" id="KW-0472">Membrane</keyword>
<dbReference type="Pfam" id="PF02687">
    <property type="entry name" value="FtsX"/>
    <property type="match status" value="2"/>
</dbReference>
<dbReference type="PANTHER" id="PTHR30572:SF4">
    <property type="entry name" value="ABC TRANSPORTER PERMEASE YTRF"/>
    <property type="match status" value="1"/>
</dbReference>
<evidence type="ECO:0000256" key="1">
    <source>
        <dbReference type="ARBA" id="ARBA00004651"/>
    </source>
</evidence>
<feature type="domain" description="ABC3 transporter permease C-terminal" evidence="8">
    <location>
        <begin position="1448"/>
        <end position="1568"/>
    </location>
</feature>
<evidence type="ECO:0000313" key="9">
    <source>
        <dbReference type="EMBL" id="ASD30181.1"/>
    </source>
</evidence>
<comment type="subcellular location">
    <subcellularLocation>
        <location evidence="1">Cell membrane</location>
        <topology evidence="1">Multi-pass membrane protein</topology>
    </subcellularLocation>
</comment>
<keyword evidence="3 7" id="KW-0812">Transmembrane</keyword>
<evidence type="ECO:0000256" key="2">
    <source>
        <dbReference type="ARBA" id="ARBA00022475"/>
    </source>
</evidence>
<dbReference type="Proteomes" id="UP000197054">
    <property type="component" value="Chromosome"/>
</dbReference>
<dbReference type="InterPro" id="IPR050250">
    <property type="entry name" value="Macrolide_Exporter_MacB"/>
</dbReference>
<feature type="transmembrane region" description="Helical" evidence="7">
    <location>
        <begin position="661"/>
        <end position="681"/>
    </location>
</feature>
<comment type="similarity">
    <text evidence="6">Belongs to the ABC-4 integral membrane protein family.</text>
</comment>
<gene>
    <name evidence="9" type="ORF">CEG42_02020</name>
</gene>
<feature type="domain" description="ABC3 transporter permease C-terminal" evidence="8">
    <location>
        <begin position="500"/>
        <end position="618"/>
    </location>
</feature>
<feature type="transmembrane region" description="Helical" evidence="7">
    <location>
        <begin position="1448"/>
        <end position="1470"/>
    </location>
</feature>
<proteinExistence type="inferred from homology"/>
<evidence type="ECO:0000256" key="4">
    <source>
        <dbReference type="ARBA" id="ARBA00022989"/>
    </source>
</evidence>
<feature type="transmembrane region" description="Helical" evidence="7">
    <location>
        <begin position="1491"/>
        <end position="1517"/>
    </location>
</feature>
<accession>A0AAC9T149</accession>
<evidence type="ECO:0000259" key="8">
    <source>
        <dbReference type="Pfam" id="PF02687"/>
    </source>
</evidence>
<feature type="transmembrane region" description="Helical" evidence="7">
    <location>
        <begin position="20"/>
        <end position="40"/>
    </location>
</feature>
<evidence type="ECO:0000256" key="7">
    <source>
        <dbReference type="SAM" id="Phobius"/>
    </source>
</evidence>
<keyword evidence="4 7" id="KW-1133">Transmembrane helix</keyword>
<evidence type="ECO:0000256" key="5">
    <source>
        <dbReference type="ARBA" id="ARBA00023136"/>
    </source>
</evidence>
<evidence type="ECO:0000256" key="6">
    <source>
        <dbReference type="ARBA" id="ARBA00038076"/>
    </source>
</evidence>
<evidence type="ECO:0000313" key="10">
    <source>
        <dbReference type="Proteomes" id="UP000197054"/>
    </source>
</evidence>
<dbReference type="GO" id="GO:0005886">
    <property type="term" value="C:plasma membrane"/>
    <property type="evidence" value="ECO:0007669"/>
    <property type="project" value="UniProtKB-SubCell"/>
</dbReference>
<keyword evidence="2" id="KW-1003">Cell membrane</keyword>
<dbReference type="PANTHER" id="PTHR30572">
    <property type="entry name" value="MEMBRANE COMPONENT OF TRANSPORTER-RELATED"/>
    <property type="match status" value="1"/>
</dbReference>
<dbReference type="GeneID" id="29672453"/>
<dbReference type="GO" id="GO:0022857">
    <property type="term" value="F:transmembrane transporter activity"/>
    <property type="evidence" value="ECO:0007669"/>
    <property type="project" value="TreeGrafter"/>
</dbReference>
<protein>
    <submittedName>
        <fullName evidence="9">ABC transporter permease</fullName>
    </submittedName>
</protein>